<evidence type="ECO:0000313" key="9">
    <source>
        <dbReference type="Proteomes" id="UP000195787"/>
    </source>
</evidence>
<dbReference type="PANTHER" id="PTHR43827:SF3">
    <property type="entry name" value="NADP-DEPENDENT OXIDOREDUCTASE DOMAIN-CONTAINING PROTEIN"/>
    <property type="match status" value="1"/>
</dbReference>
<accession>A0A1R4F133</accession>
<proteinExistence type="inferred from homology"/>
<dbReference type="InterPro" id="IPR023210">
    <property type="entry name" value="NADP_OxRdtase_dom"/>
</dbReference>
<dbReference type="GO" id="GO:0016616">
    <property type="term" value="F:oxidoreductase activity, acting on the CH-OH group of donors, NAD or NADP as acceptor"/>
    <property type="evidence" value="ECO:0007669"/>
    <property type="project" value="UniProtKB-ARBA"/>
</dbReference>
<evidence type="ECO:0000259" key="7">
    <source>
        <dbReference type="Pfam" id="PF00248"/>
    </source>
</evidence>
<feature type="domain" description="NADP-dependent oxidoreductase" evidence="7">
    <location>
        <begin position="18"/>
        <end position="266"/>
    </location>
</feature>
<reference evidence="8 9" key="1">
    <citation type="submission" date="2017-02" db="EMBL/GenBank/DDBJ databases">
        <authorList>
            <person name="Peterson S.W."/>
        </authorList>
    </citation>
    <scope>NUCLEOTIDE SEQUENCE [LARGE SCALE GENOMIC DNA]</scope>
    <source>
        <strain evidence="8 9">LMG 22410</strain>
    </source>
</reference>
<dbReference type="SUPFAM" id="SSF51430">
    <property type="entry name" value="NAD(P)-linked oxidoreductase"/>
    <property type="match status" value="1"/>
</dbReference>
<keyword evidence="9" id="KW-1185">Reference proteome</keyword>
<evidence type="ECO:0000256" key="6">
    <source>
        <dbReference type="PIRSR" id="PIRSR000097-3"/>
    </source>
</evidence>
<evidence type="ECO:0000313" key="8">
    <source>
        <dbReference type="EMBL" id="SJM49620.1"/>
    </source>
</evidence>
<name>A0A1R4F133_9MICO</name>
<dbReference type="PROSITE" id="PS00798">
    <property type="entry name" value="ALDOKETO_REDUCTASE_1"/>
    <property type="match status" value="1"/>
</dbReference>
<dbReference type="FunFam" id="3.20.20.100:FF:000002">
    <property type="entry name" value="2,5-diketo-D-gluconic acid reductase A"/>
    <property type="match status" value="1"/>
</dbReference>
<dbReference type="PIRSF" id="PIRSF000097">
    <property type="entry name" value="AKR"/>
    <property type="match status" value="1"/>
</dbReference>
<dbReference type="AlphaFoldDB" id="A0A1R4F133"/>
<dbReference type="OrthoDB" id="9804790at2"/>
<dbReference type="EMBL" id="FUHU01000010">
    <property type="protein sequence ID" value="SJM49620.1"/>
    <property type="molecule type" value="Genomic_DNA"/>
</dbReference>
<gene>
    <name evidence="8" type="ORF">CZ674_01975</name>
</gene>
<dbReference type="RefSeq" id="WP_086990746.1">
    <property type="nucleotide sequence ID" value="NZ_FUHU01000010.1"/>
</dbReference>
<dbReference type="PANTHER" id="PTHR43827">
    <property type="entry name" value="2,5-DIKETO-D-GLUCONIC ACID REDUCTASE"/>
    <property type="match status" value="1"/>
</dbReference>
<evidence type="ECO:0000256" key="3">
    <source>
        <dbReference type="ARBA" id="ARBA00023002"/>
    </source>
</evidence>
<feature type="site" description="Lowers pKa of active site Tyr" evidence="6">
    <location>
        <position position="79"/>
    </location>
</feature>
<keyword evidence="3" id="KW-0560">Oxidoreductase</keyword>
<dbReference type="Proteomes" id="UP000195787">
    <property type="component" value="Unassembled WGS sequence"/>
</dbReference>
<evidence type="ECO:0000256" key="4">
    <source>
        <dbReference type="PIRSR" id="PIRSR000097-1"/>
    </source>
</evidence>
<evidence type="ECO:0000256" key="2">
    <source>
        <dbReference type="ARBA" id="ARBA00022857"/>
    </source>
</evidence>
<evidence type="ECO:0000256" key="5">
    <source>
        <dbReference type="PIRSR" id="PIRSR000097-2"/>
    </source>
</evidence>
<dbReference type="GeneID" id="303171966"/>
<dbReference type="Pfam" id="PF00248">
    <property type="entry name" value="Aldo_ket_red"/>
    <property type="match status" value="1"/>
</dbReference>
<dbReference type="InterPro" id="IPR018170">
    <property type="entry name" value="Aldo/ket_reductase_CS"/>
</dbReference>
<protein>
    <submittedName>
        <fullName evidence="8">Oxidoreductase of aldo/keto reductase family, subgroup 1</fullName>
    </submittedName>
</protein>
<dbReference type="InterPro" id="IPR036812">
    <property type="entry name" value="NAD(P)_OxRdtase_dom_sf"/>
</dbReference>
<feature type="active site" description="Proton donor" evidence="4">
    <location>
        <position position="50"/>
    </location>
</feature>
<sequence>MSIPVYRLNDDFEIPAVGFGTAELLGDDAYNAVTSAIAMGYRLFDTAMRYDNEEPVGRAIRDAVQSGAVRRDEITLQTKLPGRDHGYDETRRSIEGSLERLGLEQIDLYVIHWPLPRIDKYVESFRAMIDARADGQLRSVGTSNFMPEHLQRVIDETGVTPALNQIQVSPDLPRDEWRAEHERMGVLTQAWSPIGGLHGLGDDTRQVFGVIAEEHGVSFGQAMLRWHTQQGILPIPRSSSPERQKQNLDVFGFDLTEQDFASVATLAKPVHPEWDPATHEEF</sequence>
<organism evidence="8 9">
    <name type="scientific">Agrococcus casei LMG 22410</name>
    <dbReference type="NCBI Taxonomy" id="1255656"/>
    <lineage>
        <taxon>Bacteria</taxon>
        <taxon>Bacillati</taxon>
        <taxon>Actinomycetota</taxon>
        <taxon>Actinomycetes</taxon>
        <taxon>Micrococcales</taxon>
        <taxon>Microbacteriaceae</taxon>
        <taxon>Agrococcus</taxon>
    </lineage>
</organism>
<keyword evidence="2" id="KW-0521">NADP</keyword>
<feature type="binding site" evidence="5">
    <location>
        <position position="112"/>
    </location>
    <ligand>
        <name>substrate</name>
    </ligand>
</feature>
<evidence type="ECO:0000256" key="1">
    <source>
        <dbReference type="ARBA" id="ARBA00007905"/>
    </source>
</evidence>
<dbReference type="InterPro" id="IPR020471">
    <property type="entry name" value="AKR"/>
</dbReference>
<comment type="similarity">
    <text evidence="1">Belongs to the aldo/keto reductase family.</text>
</comment>
<dbReference type="PRINTS" id="PR00069">
    <property type="entry name" value="ALDKETRDTASE"/>
</dbReference>
<dbReference type="Gene3D" id="3.20.20.100">
    <property type="entry name" value="NADP-dependent oxidoreductase domain"/>
    <property type="match status" value="1"/>
</dbReference>
<dbReference type="PROSITE" id="PS00063">
    <property type="entry name" value="ALDOKETO_REDUCTASE_3"/>
    <property type="match status" value="1"/>
</dbReference>